<comment type="caution">
    <text evidence="1">The sequence shown here is derived from an EMBL/GenBank/DDBJ whole genome shotgun (WGS) entry which is preliminary data.</text>
</comment>
<dbReference type="AlphaFoldDB" id="A0AAW9J5W3"/>
<dbReference type="Proteomes" id="UP001289066">
    <property type="component" value="Unassembled WGS sequence"/>
</dbReference>
<evidence type="ECO:0008006" key="3">
    <source>
        <dbReference type="Google" id="ProtNLM"/>
    </source>
</evidence>
<proteinExistence type="predicted"/>
<organism evidence="1 2">
    <name type="scientific">Clostridium perfringens</name>
    <dbReference type="NCBI Taxonomy" id="1502"/>
    <lineage>
        <taxon>Bacteria</taxon>
        <taxon>Bacillati</taxon>
        <taxon>Bacillota</taxon>
        <taxon>Clostridia</taxon>
        <taxon>Eubacteriales</taxon>
        <taxon>Clostridiaceae</taxon>
        <taxon>Clostridium</taxon>
    </lineage>
</organism>
<evidence type="ECO:0000313" key="2">
    <source>
        <dbReference type="Proteomes" id="UP001289066"/>
    </source>
</evidence>
<dbReference type="EMBL" id="WNVG01000049">
    <property type="protein sequence ID" value="MDZ5033589.1"/>
    <property type="molecule type" value="Genomic_DNA"/>
</dbReference>
<accession>A0AAW9J5W3</accession>
<reference evidence="1" key="1">
    <citation type="submission" date="2019-11" db="EMBL/GenBank/DDBJ databases">
        <title>Characterization of Clostridium perfringens isolates from swine manure treated agricultural soils.</title>
        <authorList>
            <person name="Wushke S.T."/>
        </authorList>
    </citation>
    <scope>NUCLEOTIDE SEQUENCE</scope>
    <source>
        <strain evidence="1">X15</strain>
    </source>
</reference>
<name>A0AAW9J5W3_CLOPF</name>
<dbReference type="RefSeq" id="WP_198610670.1">
    <property type="nucleotide sequence ID" value="NZ_JACOIE010000025.1"/>
</dbReference>
<sequence>MSLLIGAWVILGAIATGALITFWDKIASWLNNVAADIVEKSFGYSARNKMQRAVAKIDRVMDKIRNRSTIFVKENRLDTHYLKTEIEAEADVYDIDSKIIDEIRSKKELVQEFEYKI</sequence>
<protein>
    <recommendedName>
        <fullName evidence="3">Phage protein</fullName>
    </recommendedName>
</protein>
<gene>
    <name evidence="1" type="ORF">GNF81_12470</name>
</gene>
<evidence type="ECO:0000313" key="1">
    <source>
        <dbReference type="EMBL" id="MDZ5033589.1"/>
    </source>
</evidence>